<comment type="caution">
    <text evidence="1">The sequence shown here is derived from an EMBL/GenBank/DDBJ whole genome shotgun (WGS) entry which is preliminary data.</text>
</comment>
<protein>
    <submittedName>
        <fullName evidence="1">NAD(P)H-dependent oxidoreductase</fullName>
    </submittedName>
</protein>
<dbReference type="AlphaFoldDB" id="A0A7Y0ELG9"/>
<keyword evidence="2" id="KW-1185">Reference proteome</keyword>
<evidence type="ECO:0000313" key="1">
    <source>
        <dbReference type="EMBL" id="NMM64585.1"/>
    </source>
</evidence>
<proteinExistence type="predicted"/>
<reference evidence="1 2" key="2">
    <citation type="submission" date="2020-06" db="EMBL/GenBank/DDBJ databases">
        <title>Complete Genome Sequence of Clostridium muelleri sp. nov. P21T, an Acid-Alcohol Producing Acetogen Isolated from Old Hay.</title>
        <authorList>
            <person name="Duncan K.E."/>
            <person name="Tanner R.S."/>
        </authorList>
    </citation>
    <scope>NUCLEOTIDE SEQUENCE [LARGE SCALE GENOMIC DNA]</scope>
    <source>
        <strain evidence="1 2">P21</strain>
    </source>
</reference>
<evidence type="ECO:0000313" key="2">
    <source>
        <dbReference type="Proteomes" id="UP000537131"/>
    </source>
</evidence>
<dbReference type="EMBL" id="JABBNI010000047">
    <property type="protein sequence ID" value="NMM64585.1"/>
    <property type="molecule type" value="Genomic_DNA"/>
</dbReference>
<reference evidence="1 2" key="1">
    <citation type="submission" date="2020-04" db="EMBL/GenBank/DDBJ databases">
        <authorList>
            <person name="Doyle D.A."/>
        </authorList>
    </citation>
    <scope>NUCLEOTIDE SEQUENCE [LARGE SCALE GENOMIC DNA]</scope>
    <source>
        <strain evidence="1 2">P21</strain>
    </source>
</reference>
<dbReference type="Proteomes" id="UP000537131">
    <property type="component" value="Unassembled WGS sequence"/>
</dbReference>
<dbReference type="RefSeq" id="WP_243186993.1">
    <property type="nucleotide sequence ID" value="NZ_JABBNI010000047.1"/>
</dbReference>
<name>A0A7Y0ELG9_9CLOT</name>
<sequence length="31" mass="3511">MKITAILGSPRKNGDCFKVIEMIKKSFNKVN</sequence>
<organism evidence="1 2">
    <name type="scientific">Clostridium muellerianum</name>
    <dbReference type="NCBI Taxonomy" id="2716538"/>
    <lineage>
        <taxon>Bacteria</taxon>
        <taxon>Bacillati</taxon>
        <taxon>Bacillota</taxon>
        <taxon>Clostridia</taxon>
        <taxon>Eubacteriales</taxon>
        <taxon>Clostridiaceae</taxon>
        <taxon>Clostridium</taxon>
    </lineage>
</organism>
<gene>
    <name evidence="1" type="ORF">HBE96_18425</name>
</gene>
<accession>A0A7Y0ELG9</accession>